<dbReference type="VEuPathDB" id="ToxoDB:TGP89_226910C"/>
<keyword evidence="2" id="KW-0808">Transferase</keyword>
<name>A0A086KDK9_TOXGO</name>
<proteinExistence type="predicted"/>
<dbReference type="AlphaFoldDB" id="A0A086KDK9"/>
<gene>
    <name evidence="2" type="ORF">TGP89_226910C</name>
</gene>
<dbReference type="GO" id="GO:0004134">
    <property type="term" value="F:4-alpha-glucanotransferase activity"/>
    <property type="evidence" value="ECO:0007669"/>
    <property type="project" value="UniProtKB-EC"/>
</dbReference>
<evidence type="ECO:0000313" key="2">
    <source>
        <dbReference type="EMBL" id="KFG42477.1"/>
    </source>
</evidence>
<dbReference type="Proteomes" id="UP000028828">
    <property type="component" value="Unassembled WGS sequence"/>
</dbReference>
<evidence type="ECO:0000313" key="3">
    <source>
        <dbReference type="Proteomes" id="UP000028828"/>
    </source>
</evidence>
<reference evidence="2 3" key="1">
    <citation type="submission" date="2014-03" db="EMBL/GenBank/DDBJ databases">
        <authorList>
            <person name="Sibley D."/>
            <person name="Venepally P."/>
            <person name="Karamycheva S."/>
            <person name="Hadjithomas M."/>
            <person name="Khan A."/>
            <person name="Brunk B."/>
            <person name="Roos D."/>
            <person name="Caler E."/>
            <person name="Lorenzi H."/>
        </authorList>
    </citation>
    <scope>NUCLEOTIDE SEQUENCE [LARGE SCALE GENOMIC DNA]</scope>
    <source>
        <strain evidence="3">p89</strain>
    </source>
</reference>
<comment type="caution">
    <text evidence="2">The sequence shown here is derived from an EMBL/GenBank/DDBJ whole genome shotgun (WGS) entry which is preliminary data.</text>
</comment>
<feature type="non-terminal residue" evidence="2">
    <location>
        <position position="1"/>
    </location>
</feature>
<dbReference type="EMBL" id="AEYI02001016">
    <property type="protein sequence ID" value="KFG42477.1"/>
    <property type="molecule type" value="Genomic_DNA"/>
</dbReference>
<organism evidence="2 3">
    <name type="scientific">Toxoplasma gondii p89</name>
    <dbReference type="NCBI Taxonomy" id="943119"/>
    <lineage>
        <taxon>Eukaryota</taxon>
        <taxon>Sar</taxon>
        <taxon>Alveolata</taxon>
        <taxon>Apicomplexa</taxon>
        <taxon>Conoidasida</taxon>
        <taxon>Coccidia</taxon>
        <taxon>Eucoccidiorida</taxon>
        <taxon>Eimeriorina</taxon>
        <taxon>Sarcocystidae</taxon>
        <taxon>Toxoplasma</taxon>
    </lineage>
</organism>
<accession>A0A086KDK9</accession>
<dbReference type="EC" id="2.4.1.25" evidence="2"/>
<keyword evidence="2" id="KW-0328">Glycosyltransferase</keyword>
<feature type="compositionally biased region" description="Basic residues" evidence="1">
    <location>
        <begin position="12"/>
        <end position="24"/>
    </location>
</feature>
<sequence>LLQGQLPGTGLVRRHASRLSRRPGLRPCRSPQSRPEGLPERCGRRRV</sequence>
<feature type="non-terminal residue" evidence="2">
    <location>
        <position position="47"/>
    </location>
</feature>
<protein>
    <submittedName>
        <fullName evidence="2">Amylo-alpha-1,6-glucosidase</fullName>
        <ecNumber evidence="2">2.4.1.25</ecNumber>
    </submittedName>
</protein>
<feature type="compositionally biased region" description="Basic and acidic residues" evidence="1">
    <location>
        <begin position="37"/>
        <end position="47"/>
    </location>
</feature>
<evidence type="ECO:0000256" key="1">
    <source>
        <dbReference type="SAM" id="MobiDB-lite"/>
    </source>
</evidence>
<feature type="region of interest" description="Disordered" evidence="1">
    <location>
        <begin position="1"/>
        <end position="47"/>
    </location>
</feature>